<reference evidence="1" key="1">
    <citation type="submission" date="2020-06" db="EMBL/GenBank/DDBJ databases">
        <authorList>
            <consortium name="Plant Systems Biology data submission"/>
        </authorList>
    </citation>
    <scope>NUCLEOTIDE SEQUENCE</scope>
    <source>
        <strain evidence="1">D6</strain>
    </source>
</reference>
<keyword evidence="2" id="KW-1185">Reference proteome</keyword>
<organism evidence="1 2">
    <name type="scientific">Seminavis robusta</name>
    <dbReference type="NCBI Taxonomy" id="568900"/>
    <lineage>
        <taxon>Eukaryota</taxon>
        <taxon>Sar</taxon>
        <taxon>Stramenopiles</taxon>
        <taxon>Ochrophyta</taxon>
        <taxon>Bacillariophyta</taxon>
        <taxon>Bacillariophyceae</taxon>
        <taxon>Bacillariophycidae</taxon>
        <taxon>Naviculales</taxon>
        <taxon>Naviculaceae</taxon>
        <taxon>Seminavis</taxon>
    </lineage>
</organism>
<name>A0A9N8F1H8_9STRA</name>
<gene>
    <name evidence="1" type="ORF">SEMRO_2527_G330320.1</name>
</gene>
<evidence type="ECO:0000313" key="1">
    <source>
        <dbReference type="EMBL" id="CAB9529516.1"/>
    </source>
</evidence>
<protein>
    <submittedName>
        <fullName evidence="1">Uncharacterized protein</fullName>
    </submittedName>
</protein>
<evidence type="ECO:0000313" key="2">
    <source>
        <dbReference type="Proteomes" id="UP001153069"/>
    </source>
</evidence>
<dbReference type="EMBL" id="CAICTM010002525">
    <property type="protein sequence ID" value="CAB9529516.1"/>
    <property type="molecule type" value="Genomic_DNA"/>
</dbReference>
<dbReference type="Proteomes" id="UP001153069">
    <property type="component" value="Unassembled WGS sequence"/>
</dbReference>
<proteinExistence type="predicted"/>
<accession>A0A9N8F1H8</accession>
<comment type="caution">
    <text evidence="1">The sequence shown here is derived from an EMBL/GenBank/DDBJ whole genome shotgun (WGS) entry which is preliminary data.</text>
</comment>
<sequence>MTNTAGRQPFAITAYNDEAVRLLQLGDLKGSHSLLQVVLGLVRDVTAERYDDELGAEAMQNEMKDCLRSSPVPWIDVQPINEGMFSVCNRAFLIPNDTLDDVGAAAPTDGVRAAPTIKDHRFPDVTAVLCITLLWFII</sequence>
<dbReference type="AlphaFoldDB" id="A0A9N8F1H8"/>